<dbReference type="PROSITE" id="PS51819">
    <property type="entry name" value="VOC"/>
    <property type="match status" value="1"/>
</dbReference>
<dbReference type="AlphaFoldDB" id="A0A2P7S5L0"/>
<dbReference type="SUPFAM" id="SSF54593">
    <property type="entry name" value="Glyoxalase/Bleomycin resistance protein/Dihydroxybiphenyl dioxygenase"/>
    <property type="match status" value="1"/>
</dbReference>
<keyword evidence="4" id="KW-1185">Reference proteome</keyword>
<evidence type="ECO:0000313" key="4">
    <source>
        <dbReference type="Proteomes" id="UP000241229"/>
    </source>
</evidence>
<reference evidence="3 4" key="1">
    <citation type="submission" date="2018-03" db="EMBL/GenBank/DDBJ databases">
        <title>The draft genome of Mesorhizobium sp. 6GN-30.</title>
        <authorList>
            <person name="Liu L."/>
            <person name="Li L."/>
            <person name="Wang T."/>
            <person name="Zhang X."/>
            <person name="Liang L."/>
        </authorList>
    </citation>
    <scope>NUCLEOTIDE SEQUENCE [LARGE SCALE GENOMIC DNA]</scope>
    <source>
        <strain evidence="3 4">6GN30</strain>
    </source>
</reference>
<evidence type="ECO:0000259" key="2">
    <source>
        <dbReference type="PROSITE" id="PS51819"/>
    </source>
</evidence>
<comment type="caution">
    <text evidence="3">The sequence shown here is derived from an EMBL/GenBank/DDBJ whole genome shotgun (WGS) entry which is preliminary data.</text>
</comment>
<dbReference type="Gene3D" id="3.10.180.10">
    <property type="entry name" value="2,3-Dihydroxybiphenyl 1,2-Dioxygenase, domain 1"/>
    <property type="match status" value="1"/>
</dbReference>
<dbReference type="PANTHER" id="PTHR43048:SF3">
    <property type="entry name" value="METHYLMALONYL-COA EPIMERASE, MITOCHONDRIAL"/>
    <property type="match status" value="1"/>
</dbReference>
<dbReference type="PANTHER" id="PTHR43048">
    <property type="entry name" value="METHYLMALONYL-COA EPIMERASE"/>
    <property type="match status" value="1"/>
</dbReference>
<dbReference type="InterPro" id="IPR051785">
    <property type="entry name" value="MMCE/EMCE_epimerase"/>
</dbReference>
<dbReference type="EMBL" id="PXYK01000016">
    <property type="protein sequence ID" value="PSJ57752.1"/>
    <property type="molecule type" value="Genomic_DNA"/>
</dbReference>
<evidence type="ECO:0000313" key="3">
    <source>
        <dbReference type="EMBL" id="PSJ57752.1"/>
    </source>
</evidence>
<dbReference type="Proteomes" id="UP000241229">
    <property type="component" value="Unassembled WGS sequence"/>
</dbReference>
<feature type="domain" description="VOC" evidence="2">
    <location>
        <begin position="4"/>
        <end position="124"/>
    </location>
</feature>
<proteinExistence type="predicted"/>
<dbReference type="GO" id="GO:0046491">
    <property type="term" value="P:L-methylmalonyl-CoA metabolic process"/>
    <property type="evidence" value="ECO:0007669"/>
    <property type="project" value="TreeGrafter"/>
</dbReference>
<accession>A0A2P7S5L0</accession>
<dbReference type="OrthoDB" id="8448036at2"/>
<dbReference type="InterPro" id="IPR029068">
    <property type="entry name" value="Glyas_Bleomycin-R_OHBP_Dase"/>
</dbReference>
<sequence length="141" mass="15080">MTGKLDHIGIFVESLERAVPFYETLIGRGAPVIREVPELGLRLAFFTRQGGEIVELVEASGRTEMKHGDVVVALEVDDLEAEIARLRAAGIKAYHQKPTDNLPLHRGWITKGDGHGTIIELCPKGEVARFVAGGAGGAVAG</sequence>
<protein>
    <recommendedName>
        <fullName evidence="2">VOC domain-containing protein</fullName>
    </recommendedName>
</protein>
<dbReference type="GO" id="GO:0046872">
    <property type="term" value="F:metal ion binding"/>
    <property type="evidence" value="ECO:0007669"/>
    <property type="project" value="UniProtKB-KW"/>
</dbReference>
<evidence type="ECO:0000256" key="1">
    <source>
        <dbReference type="ARBA" id="ARBA00022723"/>
    </source>
</evidence>
<dbReference type="RefSeq" id="WP_106773431.1">
    <property type="nucleotide sequence ID" value="NZ_PXYK01000016.1"/>
</dbReference>
<name>A0A2P7S5L0_9HYPH</name>
<dbReference type="InterPro" id="IPR037523">
    <property type="entry name" value="VOC_core"/>
</dbReference>
<keyword evidence="1" id="KW-0479">Metal-binding</keyword>
<dbReference type="Pfam" id="PF13669">
    <property type="entry name" value="Glyoxalase_4"/>
    <property type="match status" value="1"/>
</dbReference>
<organism evidence="3 4">
    <name type="scientific">Kumtagia ephedrae</name>
    <dbReference type="NCBI Taxonomy" id="2116701"/>
    <lineage>
        <taxon>Bacteria</taxon>
        <taxon>Pseudomonadati</taxon>
        <taxon>Pseudomonadota</taxon>
        <taxon>Alphaproteobacteria</taxon>
        <taxon>Hyphomicrobiales</taxon>
        <taxon>Phyllobacteriaceae</taxon>
        <taxon>Kumtagia</taxon>
    </lineage>
</organism>
<gene>
    <name evidence="3" type="ORF">C7I84_17175</name>
</gene>
<dbReference type="GO" id="GO:0004493">
    <property type="term" value="F:methylmalonyl-CoA epimerase activity"/>
    <property type="evidence" value="ECO:0007669"/>
    <property type="project" value="TreeGrafter"/>
</dbReference>